<dbReference type="PANTHER" id="PTHR46098">
    <property type="entry name" value="TRNA (CYTOSINE(38)-C(5))-METHYLTRANSFERASE"/>
    <property type="match status" value="1"/>
</dbReference>
<keyword evidence="10" id="KW-1185">Reference proteome</keyword>
<proteinExistence type="inferred from homology"/>
<dbReference type="GO" id="GO:0003886">
    <property type="term" value="F:DNA (cytosine-5-)-methyltransferase activity"/>
    <property type="evidence" value="ECO:0007669"/>
    <property type="project" value="UniProtKB-EC"/>
</dbReference>
<dbReference type="EC" id="2.1.1.37" evidence="1"/>
<evidence type="ECO:0000256" key="8">
    <source>
        <dbReference type="SAM" id="MobiDB-lite"/>
    </source>
</evidence>
<comment type="caution">
    <text evidence="9">The sequence shown here is derived from an EMBL/GenBank/DDBJ whole genome shotgun (WGS) entry which is preliminary data.</text>
</comment>
<evidence type="ECO:0000256" key="3">
    <source>
        <dbReference type="ARBA" id="ARBA00022679"/>
    </source>
</evidence>
<dbReference type="InterPro" id="IPR029063">
    <property type="entry name" value="SAM-dependent_MTases_sf"/>
</dbReference>
<feature type="region of interest" description="Disordered" evidence="8">
    <location>
        <begin position="186"/>
        <end position="231"/>
    </location>
</feature>
<dbReference type="GO" id="GO:0032259">
    <property type="term" value="P:methylation"/>
    <property type="evidence" value="ECO:0007669"/>
    <property type="project" value="UniProtKB-KW"/>
</dbReference>
<evidence type="ECO:0000256" key="5">
    <source>
        <dbReference type="ARBA" id="ARBA00022747"/>
    </source>
</evidence>
<dbReference type="EMBL" id="UPHM01000169">
    <property type="protein sequence ID" value="VBA33083.1"/>
    <property type="molecule type" value="Genomic_DNA"/>
</dbReference>
<dbReference type="Proteomes" id="UP000271464">
    <property type="component" value="Unassembled WGS sequence"/>
</dbReference>
<gene>
    <name evidence="9" type="primary">ydiP</name>
    <name evidence="9" type="ORF">LAUMK4_05868</name>
</gene>
<evidence type="ECO:0000256" key="4">
    <source>
        <dbReference type="ARBA" id="ARBA00022691"/>
    </source>
</evidence>
<accession>A0ABY6RSM8</accession>
<evidence type="ECO:0000256" key="1">
    <source>
        <dbReference type="ARBA" id="ARBA00011975"/>
    </source>
</evidence>
<dbReference type="PROSITE" id="PS51679">
    <property type="entry name" value="SAM_MT_C5"/>
    <property type="match status" value="1"/>
</dbReference>
<dbReference type="SUPFAM" id="SSF53335">
    <property type="entry name" value="S-adenosyl-L-methionine-dependent methyltransferases"/>
    <property type="match status" value="1"/>
</dbReference>
<feature type="active site" evidence="6">
    <location>
        <position position="78"/>
    </location>
</feature>
<evidence type="ECO:0000313" key="9">
    <source>
        <dbReference type="EMBL" id="VBA33083.1"/>
    </source>
</evidence>
<dbReference type="Pfam" id="PF00145">
    <property type="entry name" value="DNA_methylase"/>
    <property type="match status" value="1"/>
</dbReference>
<keyword evidence="4 6" id="KW-0949">S-adenosyl-L-methionine</keyword>
<comment type="similarity">
    <text evidence="6 7">Belongs to the class I-like SAM-binding methyltransferase superfamily. C5-methyltransferase family.</text>
</comment>
<name>A0ABY6RSM8_9MYCO</name>
<dbReference type="NCBIfam" id="TIGR00675">
    <property type="entry name" value="dcm"/>
    <property type="match status" value="1"/>
</dbReference>
<evidence type="ECO:0000313" key="10">
    <source>
        <dbReference type="Proteomes" id="UP000271464"/>
    </source>
</evidence>
<reference evidence="9 10" key="1">
    <citation type="submission" date="2018-09" db="EMBL/GenBank/DDBJ databases">
        <authorList>
            <person name="Tagini F."/>
        </authorList>
    </citation>
    <scope>NUCLEOTIDE SEQUENCE [LARGE SCALE GENOMIC DNA]</scope>
    <source>
        <strain evidence="9 10">MK4</strain>
    </source>
</reference>
<dbReference type="PANTHER" id="PTHR46098:SF1">
    <property type="entry name" value="TRNA (CYTOSINE(38)-C(5))-METHYLTRANSFERASE"/>
    <property type="match status" value="1"/>
</dbReference>
<evidence type="ECO:0000256" key="2">
    <source>
        <dbReference type="ARBA" id="ARBA00022603"/>
    </source>
</evidence>
<keyword evidence="2 6" id="KW-0489">Methyltransferase</keyword>
<dbReference type="InterPro" id="IPR001525">
    <property type="entry name" value="C5_MeTfrase"/>
</dbReference>
<evidence type="ECO:0000256" key="7">
    <source>
        <dbReference type="RuleBase" id="RU000416"/>
    </source>
</evidence>
<dbReference type="RefSeq" id="WP_221036204.1">
    <property type="nucleotide sequence ID" value="NZ_UPHM01000169.1"/>
</dbReference>
<keyword evidence="5" id="KW-0680">Restriction system</keyword>
<keyword evidence="3 6" id="KW-0808">Transferase</keyword>
<protein>
    <recommendedName>
        <fullName evidence="1">DNA (cytosine-5-)-methyltransferase</fullName>
        <ecNumber evidence="1">2.1.1.37</ecNumber>
    </recommendedName>
</protein>
<dbReference type="PRINTS" id="PR00105">
    <property type="entry name" value="C5METTRFRASE"/>
</dbReference>
<dbReference type="Gene3D" id="3.40.50.150">
    <property type="entry name" value="Vaccinia Virus protein VP39"/>
    <property type="match status" value="1"/>
</dbReference>
<dbReference type="InterPro" id="IPR050750">
    <property type="entry name" value="C5-MTase"/>
</dbReference>
<evidence type="ECO:0000256" key="6">
    <source>
        <dbReference type="PROSITE-ProRule" id="PRU01016"/>
    </source>
</evidence>
<sequence length="257" mass="27552">MTTLVSLFDGIGGFPLAFERAGARTVATVEIDRAAAAVSARHFPHATQFDDVTKVTADDLRTAGFVPDRGIITAGWPCQDNSVAGRRAGMDGARSGLWREVVRLLAETSSRWFIGENVPGLLSVNNGRDFGAVLGSLAQLGYGVSYRILDAQYFGVPQRRDRVFIVGHRGTPWTAPAEVLFEPESGARDSAAGEPQRAPVAASADGSIAGGGEPAMTHTHTHTHNGFDVAGWREARIPDRRRIGSGRSSGHHQRWVL</sequence>
<organism evidence="9 10">
    <name type="scientific">Mycobacterium persicum</name>
    <dbReference type="NCBI Taxonomy" id="1487726"/>
    <lineage>
        <taxon>Bacteria</taxon>
        <taxon>Bacillati</taxon>
        <taxon>Actinomycetota</taxon>
        <taxon>Actinomycetes</taxon>
        <taxon>Mycobacteriales</taxon>
        <taxon>Mycobacteriaceae</taxon>
        <taxon>Mycobacterium</taxon>
    </lineage>
</organism>